<dbReference type="RefSeq" id="WP_380927757.1">
    <property type="nucleotide sequence ID" value="NZ_JBHUGS010000001.1"/>
</dbReference>
<dbReference type="Gene3D" id="2.40.50.100">
    <property type="match status" value="1"/>
</dbReference>
<evidence type="ECO:0000256" key="4">
    <source>
        <dbReference type="ARBA" id="ARBA00022823"/>
    </source>
</evidence>
<accession>A0ABW4TWE0</accession>
<dbReference type="SUPFAM" id="SSF52777">
    <property type="entry name" value="CoA-dependent acyltransferases"/>
    <property type="match status" value="1"/>
</dbReference>
<keyword evidence="13" id="KW-1185">Reference proteome</keyword>
<dbReference type="Pfam" id="PF00198">
    <property type="entry name" value="2-oxoacid_dh"/>
    <property type="match status" value="1"/>
</dbReference>
<dbReference type="GO" id="GO:0004742">
    <property type="term" value="F:dihydrolipoyllysine-residue acetyltransferase activity"/>
    <property type="evidence" value="ECO:0007669"/>
    <property type="project" value="UniProtKB-EC"/>
</dbReference>
<dbReference type="Proteomes" id="UP001597400">
    <property type="component" value="Unassembled WGS sequence"/>
</dbReference>
<evidence type="ECO:0000313" key="13">
    <source>
        <dbReference type="Proteomes" id="UP001597400"/>
    </source>
</evidence>
<gene>
    <name evidence="12" type="ORF">ACFSGX_04380</name>
</gene>
<dbReference type="Gene3D" id="3.30.559.10">
    <property type="entry name" value="Chloramphenicol acetyltransferase-like domain"/>
    <property type="match status" value="1"/>
</dbReference>
<dbReference type="PROSITE" id="PS50968">
    <property type="entry name" value="BIOTINYL_LIPOYL"/>
    <property type="match status" value="1"/>
</dbReference>
<proteinExistence type="inferred from homology"/>
<evidence type="ECO:0000313" key="12">
    <source>
        <dbReference type="EMBL" id="MFD1950007.1"/>
    </source>
</evidence>
<comment type="subunit">
    <text evidence="2">Forms a 24-polypeptide structural core with octahedral symmetry.</text>
</comment>
<reference evidence="13" key="1">
    <citation type="journal article" date="2019" name="Int. J. Syst. Evol. Microbiol.">
        <title>The Global Catalogue of Microorganisms (GCM) 10K type strain sequencing project: providing services to taxonomists for standard genome sequencing and annotation.</title>
        <authorList>
            <consortium name="The Broad Institute Genomics Platform"/>
            <consortium name="The Broad Institute Genome Sequencing Center for Infectious Disease"/>
            <person name="Wu L."/>
            <person name="Ma J."/>
        </authorList>
    </citation>
    <scope>NUCLEOTIDE SEQUENCE [LARGE SCALE GENOMIC DNA]</scope>
    <source>
        <strain evidence="13">CGMCC 1.12702</strain>
    </source>
</reference>
<feature type="domain" description="Lipoyl-binding" evidence="10">
    <location>
        <begin position="2"/>
        <end position="78"/>
    </location>
</feature>
<dbReference type="InterPro" id="IPR011053">
    <property type="entry name" value="Single_hybrid_motif"/>
</dbReference>
<name>A0ABW4TWE0_9SPHN</name>
<evidence type="ECO:0000256" key="5">
    <source>
        <dbReference type="ARBA" id="ARBA00023315"/>
    </source>
</evidence>
<organism evidence="12 13">
    <name type="scientific">Sphingomonas arantia</name>
    <dbReference type="NCBI Taxonomy" id="1460676"/>
    <lineage>
        <taxon>Bacteria</taxon>
        <taxon>Pseudomonadati</taxon>
        <taxon>Pseudomonadota</taxon>
        <taxon>Alphaproteobacteria</taxon>
        <taxon>Sphingomonadales</taxon>
        <taxon>Sphingomonadaceae</taxon>
        <taxon>Sphingomonas</taxon>
    </lineage>
</organism>
<evidence type="ECO:0000256" key="9">
    <source>
        <dbReference type="SAM" id="MobiDB-lite"/>
    </source>
</evidence>
<keyword evidence="4 8" id="KW-0450">Lipoyl</keyword>
<comment type="cofactor">
    <cofactor evidence="8">
        <name>(R)-lipoate</name>
        <dbReference type="ChEBI" id="CHEBI:83088"/>
    </cofactor>
    <text evidence="8">Binds 1 lipoyl cofactor covalently.</text>
</comment>
<protein>
    <recommendedName>
        <fullName evidence="8">Acetyltransferase component of pyruvate dehydrogenase complex</fullName>
        <ecNumber evidence="8">2.3.1.12</ecNumber>
    </recommendedName>
</protein>
<dbReference type="InterPro" id="IPR001078">
    <property type="entry name" value="2-oxoacid_DH_actylTfrase"/>
</dbReference>
<dbReference type="PANTHER" id="PTHR23151">
    <property type="entry name" value="DIHYDROLIPOAMIDE ACETYL/SUCCINYL-TRANSFERASE-RELATED"/>
    <property type="match status" value="1"/>
</dbReference>
<dbReference type="PROSITE" id="PS51826">
    <property type="entry name" value="PSBD"/>
    <property type="match status" value="1"/>
</dbReference>
<dbReference type="SUPFAM" id="SSF47005">
    <property type="entry name" value="Peripheral subunit-binding domain of 2-oxo acid dehydrogenase complex"/>
    <property type="match status" value="1"/>
</dbReference>
<dbReference type="Gene3D" id="4.10.320.10">
    <property type="entry name" value="E3-binding domain"/>
    <property type="match status" value="1"/>
</dbReference>
<evidence type="ECO:0000256" key="7">
    <source>
        <dbReference type="ARBA" id="ARBA00048370"/>
    </source>
</evidence>
<comment type="function">
    <text evidence="6">The pyruvate dehydrogenase complex catalyzes the overall conversion of pyruvate to acetyl-CoA and CO(2). It contains multiple copies of three enzymatic components: pyruvate dehydrogenase (E1), dihydrolipoamide acetyltransferase (E2) and lipoamide dehydrogenase (E3).</text>
</comment>
<evidence type="ECO:0000259" key="10">
    <source>
        <dbReference type="PROSITE" id="PS50968"/>
    </source>
</evidence>
<dbReference type="InterPro" id="IPR006257">
    <property type="entry name" value="LAT1"/>
</dbReference>
<evidence type="ECO:0000256" key="2">
    <source>
        <dbReference type="ARBA" id="ARBA00011484"/>
    </source>
</evidence>
<comment type="catalytic activity">
    <reaction evidence="7 8">
        <text>N(6)-[(R)-dihydrolipoyl]-L-lysyl-[protein] + acetyl-CoA = N(6)-[(R)-S(8)-acetyldihydrolipoyl]-L-lysyl-[protein] + CoA</text>
        <dbReference type="Rhea" id="RHEA:17017"/>
        <dbReference type="Rhea" id="RHEA-COMP:10475"/>
        <dbReference type="Rhea" id="RHEA-COMP:10478"/>
        <dbReference type="ChEBI" id="CHEBI:57287"/>
        <dbReference type="ChEBI" id="CHEBI:57288"/>
        <dbReference type="ChEBI" id="CHEBI:83100"/>
        <dbReference type="ChEBI" id="CHEBI:83111"/>
        <dbReference type="EC" id="2.3.1.12"/>
    </reaction>
</comment>
<dbReference type="PANTHER" id="PTHR23151:SF90">
    <property type="entry name" value="DIHYDROLIPOYLLYSINE-RESIDUE ACETYLTRANSFERASE COMPONENT OF PYRUVATE DEHYDROGENASE COMPLEX, MITOCHONDRIAL-RELATED"/>
    <property type="match status" value="1"/>
</dbReference>
<evidence type="ECO:0000256" key="1">
    <source>
        <dbReference type="ARBA" id="ARBA00007317"/>
    </source>
</evidence>
<evidence type="ECO:0000259" key="11">
    <source>
        <dbReference type="PROSITE" id="PS51826"/>
    </source>
</evidence>
<feature type="domain" description="Peripheral subunit-binding (PSBD)" evidence="11">
    <location>
        <begin position="160"/>
        <end position="197"/>
    </location>
</feature>
<keyword evidence="3 8" id="KW-0808">Transferase</keyword>
<dbReference type="InterPro" id="IPR023213">
    <property type="entry name" value="CAT-like_dom_sf"/>
</dbReference>
<feature type="compositionally biased region" description="Low complexity" evidence="9">
    <location>
        <begin position="142"/>
        <end position="156"/>
    </location>
</feature>
<comment type="similarity">
    <text evidence="1 8">Belongs to the 2-oxoacid dehydrogenase family.</text>
</comment>
<keyword evidence="5 8" id="KW-0012">Acyltransferase</keyword>
<dbReference type="CDD" id="cd06849">
    <property type="entry name" value="lipoyl_domain"/>
    <property type="match status" value="1"/>
</dbReference>
<sequence>MPIELKMPALSPTMEEGTLARWLVKEGDTVASGDLIAEIETDKATMEFEAVDEGVIVKLLVAEGADGVKVGTVIAIIAEEGEDASTAAASASAPAAAPAPAASSGGAEPVAAASASSPPVAEKGYGANPETDTPTATKEEVAAAAPAGAAPQPAAGDRIKASPLARRLAESSGVDLASLTGSGPKGRIVKADVEAGPKAKPAAATTPAAKPVEAKAAAPVAAAAPAAAPAGVPSETIKLSNMRKTIARRLAESKQTVPHFYLTVDCNLDALLKLRGELNAGLESRGIKLSVNDLLIKALGVALVEVPDANVQFAGDTLIKFGRADVSMAVAIPGGLITPVITDVANKPLSKIASEAKDMAARARDGKLAPEEYQGGTASISNLGMFGIKQFDAVINPPQAMILAVGAGEPRPYVVGKELAIATVMTATGSFDHRAIDGAVGAQLMAAFKRLVEKPLGMLA</sequence>
<feature type="compositionally biased region" description="Low complexity" evidence="9">
    <location>
        <begin position="96"/>
        <end position="122"/>
    </location>
</feature>
<comment type="caution">
    <text evidence="12">The sequence shown here is derived from an EMBL/GenBank/DDBJ whole genome shotgun (WGS) entry which is preliminary data.</text>
</comment>
<feature type="region of interest" description="Disordered" evidence="9">
    <location>
        <begin position="96"/>
        <end position="159"/>
    </location>
</feature>
<dbReference type="SUPFAM" id="SSF51230">
    <property type="entry name" value="Single hybrid motif"/>
    <property type="match status" value="1"/>
</dbReference>
<evidence type="ECO:0000256" key="3">
    <source>
        <dbReference type="ARBA" id="ARBA00022679"/>
    </source>
</evidence>
<dbReference type="EC" id="2.3.1.12" evidence="8"/>
<evidence type="ECO:0000256" key="6">
    <source>
        <dbReference type="ARBA" id="ARBA00025211"/>
    </source>
</evidence>
<dbReference type="NCBIfam" id="TIGR01349">
    <property type="entry name" value="PDHac_trf_mito"/>
    <property type="match status" value="1"/>
</dbReference>
<dbReference type="PROSITE" id="PS00189">
    <property type="entry name" value="LIPOYL"/>
    <property type="match status" value="1"/>
</dbReference>
<dbReference type="InterPro" id="IPR045257">
    <property type="entry name" value="E2/Pdx1"/>
</dbReference>
<dbReference type="InterPro" id="IPR036625">
    <property type="entry name" value="E3-bd_dom_sf"/>
</dbReference>
<dbReference type="InterPro" id="IPR004167">
    <property type="entry name" value="PSBD"/>
</dbReference>
<dbReference type="Pfam" id="PF00364">
    <property type="entry name" value="Biotin_lipoyl"/>
    <property type="match status" value="1"/>
</dbReference>
<evidence type="ECO:0000256" key="8">
    <source>
        <dbReference type="RuleBase" id="RU361137"/>
    </source>
</evidence>
<dbReference type="InterPro" id="IPR003016">
    <property type="entry name" value="2-oxoA_DH_lipoyl-BS"/>
</dbReference>
<dbReference type="Pfam" id="PF02817">
    <property type="entry name" value="E3_binding"/>
    <property type="match status" value="1"/>
</dbReference>
<dbReference type="InterPro" id="IPR000089">
    <property type="entry name" value="Biotin_lipoyl"/>
</dbReference>
<dbReference type="EMBL" id="JBHUGS010000001">
    <property type="protein sequence ID" value="MFD1950007.1"/>
    <property type="molecule type" value="Genomic_DNA"/>
</dbReference>
<keyword evidence="12" id="KW-0670">Pyruvate</keyword>